<keyword evidence="5 9" id="KW-0812">Transmembrane</keyword>
<evidence type="ECO:0000256" key="4">
    <source>
        <dbReference type="ARBA" id="ARBA00022475"/>
    </source>
</evidence>
<dbReference type="InterPro" id="IPR004638">
    <property type="entry name" value="EmrB-like"/>
</dbReference>
<dbReference type="PANTHER" id="PTHR23501">
    <property type="entry name" value="MAJOR FACILITATOR SUPERFAMILY"/>
    <property type="match status" value="1"/>
</dbReference>
<feature type="transmembrane region" description="Helical" evidence="9">
    <location>
        <begin position="332"/>
        <end position="353"/>
    </location>
</feature>
<dbReference type="PROSITE" id="PS50850">
    <property type="entry name" value="MFS"/>
    <property type="match status" value="1"/>
</dbReference>
<dbReference type="SUPFAM" id="SSF103473">
    <property type="entry name" value="MFS general substrate transporter"/>
    <property type="match status" value="1"/>
</dbReference>
<evidence type="ECO:0000256" key="7">
    <source>
        <dbReference type="ARBA" id="ARBA00023136"/>
    </source>
</evidence>
<feature type="transmembrane region" description="Helical" evidence="9">
    <location>
        <begin position="231"/>
        <end position="252"/>
    </location>
</feature>
<sequence length="619" mass="64139">MSTQKHASAPAPAAAPASTSAQAATPAQTGTVTQTSFKPDRRFWAVYVALLLVMFLSAMDQTIVGTALPTIVGELGGAEHMSWIITAYTLAITVVMPLYGKLGDLVGRKNLFLVAIGTFLLGSTLCGFSTDMTQLIIFRALQGVGAGGLMISAQAVMADLIPPRYRGSYGAPIGAMFGIASVLGPIIGGWLTDSVSWRWTFWINLPLGVIAFTAMALTLKLPKHKLTAPIDWLGLVLMDVAAVAIVLVATWGGSEYAWSSPVIIGMGVVGLACLVAFVLAERRAVEPILPYEVMTNRTFVLATLMSMLCMGAMFGATLYLPTYLQMGYGYSATVSGLLLVPMTLGMLATGIFSGIAMSRTGHYKIYLIIGPIVAAAGTLGMSQLDVHSPVWLITLYATVMGAGIGFFFQLITTLVQNDVSPRHIGTATSGNNFFREIGLSLGVAAMGTAFSSGLKDNLSEKMRALLANADPATLKQMAAFSNVGGGKGTSGLTPAIVKTLPTPLRNVVVESYADALIPIFAYLVPTLLLAAVLGALFRKKELSTKAALQLLEEEEAAASKDGAAGEVASAGDAAPAASVSADDAVAASPAGGAASESAAQDSSNDAPPAQKDAASAADH</sequence>
<evidence type="ECO:0000256" key="6">
    <source>
        <dbReference type="ARBA" id="ARBA00022989"/>
    </source>
</evidence>
<dbReference type="InterPro" id="IPR036259">
    <property type="entry name" value="MFS_trans_sf"/>
</dbReference>
<dbReference type="PRINTS" id="PR01036">
    <property type="entry name" value="TCRTETB"/>
</dbReference>
<comment type="subcellular location">
    <subcellularLocation>
        <location evidence="1">Cell membrane</location>
        <topology evidence="1">Multi-pass membrane protein</topology>
    </subcellularLocation>
</comment>
<evidence type="ECO:0000256" key="2">
    <source>
        <dbReference type="ARBA" id="ARBA00007520"/>
    </source>
</evidence>
<dbReference type="Gene3D" id="1.20.1720.10">
    <property type="entry name" value="Multidrug resistance protein D"/>
    <property type="match status" value="1"/>
</dbReference>
<dbReference type="PANTHER" id="PTHR23501:SF197">
    <property type="entry name" value="COMD"/>
    <property type="match status" value="1"/>
</dbReference>
<feature type="chain" id="PRO_5004618122" evidence="10">
    <location>
        <begin position="24"/>
        <end position="619"/>
    </location>
</feature>
<evidence type="ECO:0000256" key="1">
    <source>
        <dbReference type="ARBA" id="ARBA00004651"/>
    </source>
</evidence>
<keyword evidence="4" id="KW-1003">Cell membrane</keyword>
<feature type="transmembrane region" description="Helical" evidence="9">
    <location>
        <begin position="136"/>
        <end position="157"/>
    </location>
</feature>
<feature type="transmembrane region" description="Helical" evidence="9">
    <location>
        <begin position="390"/>
        <end position="412"/>
    </location>
</feature>
<evidence type="ECO:0000256" key="3">
    <source>
        <dbReference type="ARBA" id="ARBA00022448"/>
    </source>
</evidence>
<dbReference type="GO" id="GO:0005886">
    <property type="term" value="C:plasma membrane"/>
    <property type="evidence" value="ECO:0007669"/>
    <property type="project" value="UniProtKB-SubCell"/>
</dbReference>
<feature type="transmembrane region" description="Helical" evidence="9">
    <location>
        <begin position="169"/>
        <end position="187"/>
    </location>
</feature>
<dbReference type="RefSeq" id="WP_021603620.1">
    <property type="nucleotide sequence ID" value="NZ_KE951489.1"/>
</dbReference>
<accession>U1PWH2</accession>
<feature type="transmembrane region" description="Helical" evidence="9">
    <location>
        <begin position="80"/>
        <end position="99"/>
    </location>
</feature>
<dbReference type="EMBL" id="AWSC01000061">
    <property type="protein sequence ID" value="ERH14796.1"/>
    <property type="molecule type" value="Genomic_DNA"/>
</dbReference>
<evidence type="ECO:0000256" key="8">
    <source>
        <dbReference type="SAM" id="MobiDB-lite"/>
    </source>
</evidence>
<feature type="domain" description="Major facilitator superfamily (MFS) profile" evidence="11">
    <location>
        <begin position="46"/>
        <end position="542"/>
    </location>
</feature>
<evidence type="ECO:0000256" key="10">
    <source>
        <dbReference type="SAM" id="SignalP"/>
    </source>
</evidence>
<comment type="caution">
    <text evidence="12">The sequence shown here is derived from an EMBL/GenBank/DDBJ whole genome shotgun (WGS) entry which is preliminary data.</text>
</comment>
<feature type="region of interest" description="Disordered" evidence="8">
    <location>
        <begin position="1"/>
        <end position="33"/>
    </location>
</feature>
<dbReference type="FunFam" id="1.20.1720.10:FF:000004">
    <property type="entry name" value="EmrB/QacA family drug resistance transporter"/>
    <property type="match status" value="1"/>
</dbReference>
<proteinExistence type="inferred from homology"/>
<feature type="transmembrane region" description="Helical" evidence="9">
    <location>
        <begin position="44"/>
        <end position="68"/>
    </location>
</feature>
<dbReference type="InterPro" id="IPR020846">
    <property type="entry name" value="MFS_dom"/>
</dbReference>
<keyword evidence="7 9" id="KW-0472">Membrane</keyword>
<feature type="transmembrane region" description="Helical" evidence="9">
    <location>
        <begin position="515"/>
        <end position="537"/>
    </location>
</feature>
<evidence type="ECO:0000256" key="5">
    <source>
        <dbReference type="ARBA" id="ARBA00022692"/>
    </source>
</evidence>
<dbReference type="GO" id="GO:0022857">
    <property type="term" value="F:transmembrane transporter activity"/>
    <property type="evidence" value="ECO:0007669"/>
    <property type="project" value="InterPro"/>
</dbReference>
<keyword evidence="3" id="KW-0813">Transport</keyword>
<dbReference type="AlphaFoldDB" id="U1PWH2"/>
<evidence type="ECO:0000313" key="13">
    <source>
        <dbReference type="Proteomes" id="UP000016481"/>
    </source>
</evidence>
<evidence type="ECO:0000259" key="11">
    <source>
        <dbReference type="PROSITE" id="PS50850"/>
    </source>
</evidence>
<keyword evidence="10" id="KW-0732">Signal</keyword>
<dbReference type="InterPro" id="IPR011701">
    <property type="entry name" value="MFS"/>
</dbReference>
<reference evidence="12 13" key="1">
    <citation type="submission" date="2013-08" db="EMBL/GenBank/DDBJ databases">
        <authorList>
            <person name="Weinstock G."/>
            <person name="Sodergren E."/>
            <person name="Wylie T."/>
            <person name="Fulton L."/>
            <person name="Fulton R."/>
            <person name="Fronick C."/>
            <person name="O'Laughlin M."/>
            <person name="Godfrey J."/>
            <person name="Miner T."/>
            <person name="Herter B."/>
            <person name="Appelbaum E."/>
            <person name="Cordes M."/>
            <person name="Lek S."/>
            <person name="Wollam A."/>
            <person name="Pepin K.H."/>
            <person name="Palsikar V.B."/>
            <person name="Mitreva M."/>
            <person name="Wilson R.K."/>
        </authorList>
    </citation>
    <scope>NUCLEOTIDE SEQUENCE [LARGE SCALE GENOMIC DNA]</scope>
    <source>
        <strain evidence="12 13">F0530</strain>
    </source>
</reference>
<gene>
    <name evidence="12" type="ORF">HMPREF1978_01489</name>
</gene>
<dbReference type="Proteomes" id="UP000016481">
    <property type="component" value="Unassembled WGS sequence"/>
</dbReference>
<feature type="transmembrane region" description="Helical" evidence="9">
    <location>
        <begin position="299"/>
        <end position="320"/>
    </location>
</feature>
<evidence type="ECO:0000313" key="12">
    <source>
        <dbReference type="EMBL" id="ERH14796.1"/>
    </source>
</evidence>
<feature type="transmembrane region" description="Helical" evidence="9">
    <location>
        <begin position="258"/>
        <end position="279"/>
    </location>
</feature>
<evidence type="ECO:0000256" key="9">
    <source>
        <dbReference type="SAM" id="Phobius"/>
    </source>
</evidence>
<dbReference type="PATRIC" id="fig|1321817.3.peg.1310"/>
<feature type="signal peptide" evidence="10">
    <location>
        <begin position="1"/>
        <end position="23"/>
    </location>
</feature>
<feature type="transmembrane region" description="Helical" evidence="9">
    <location>
        <begin position="199"/>
        <end position="219"/>
    </location>
</feature>
<dbReference type="HOGENOM" id="CLU_000960_2_3_11"/>
<feature type="transmembrane region" description="Helical" evidence="9">
    <location>
        <begin position="365"/>
        <end position="384"/>
    </location>
</feature>
<feature type="compositionally biased region" description="Low complexity" evidence="8">
    <location>
        <begin position="7"/>
        <end position="33"/>
    </location>
</feature>
<feature type="region of interest" description="Disordered" evidence="8">
    <location>
        <begin position="585"/>
        <end position="619"/>
    </location>
</feature>
<organism evidence="12 13">
    <name type="scientific">Actinomyces graevenitzii F0530</name>
    <dbReference type="NCBI Taxonomy" id="1321817"/>
    <lineage>
        <taxon>Bacteria</taxon>
        <taxon>Bacillati</taxon>
        <taxon>Actinomycetota</taxon>
        <taxon>Actinomycetes</taxon>
        <taxon>Actinomycetales</taxon>
        <taxon>Actinomycetaceae</taxon>
        <taxon>Actinomyces</taxon>
    </lineage>
</organism>
<comment type="similarity">
    <text evidence="2">Belongs to the major facilitator superfamily. TCR/Tet family.</text>
</comment>
<protein>
    <submittedName>
        <fullName evidence="12">Drug resistance MFS transporter, drug:H+ antiporter-2 family</fullName>
    </submittedName>
</protein>
<dbReference type="NCBIfam" id="TIGR00711">
    <property type="entry name" value="efflux_EmrB"/>
    <property type="match status" value="1"/>
</dbReference>
<keyword evidence="6 9" id="KW-1133">Transmembrane helix</keyword>
<dbReference type="Gene3D" id="1.20.1250.20">
    <property type="entry name" value="MFS general substrate transporter like domains"/>
    <property type="match status" value="1"/>
</dbReference>
<dbReference type="Pfam" id="PF07690">
    <property type="entry name" value="MFS_1"/>
    <property type="match status" value="1"/>
</dbReference>
<dbReference type="CDD" id="cd17502">
    <property type="entry name" value="MFS_Azr1_MDR_like"/>
    <property type="match status" value="1"/>
</dbReference>
<feature type="transmembrane region" description="Helical" evidence="9">
    <location>
        <begin position="433"/>
        <end position="454"/>
    </location>
</feature>
<feature type="transmembrane region" description="Helical" evidence="9">
    <location>
        <begin position="111"/>
        <end position="130"/>
    </location>
</feature>
<name>U1PWH2_9ACTO</name>